<keyword evidence="2" id="KW-0812">Transmembrane</keyword>
<reference evidence="4" key="1">
    <citation type="submission" date="2022-10" db="EMBL/GenBank/DDBJ databases">
        <authorList>
            <person name="Chen Y."/>
            <person name="Dougan E. K."/>
            <person name="Chan C."/>
            <person name="Rhodes N."/>
            <person name="Thang M."/>
        </authorList>
    </citation>
    <scope>NUCLEOTIDE SEQUENCE</scope>
</reference>
<dbReference type="Pfam" id="PF03372">
    <property type="entry name" value="Exo_endo_phos"/>
    <property type="match status" value="1"/>
</dbReference>
<keyword evidence="2" id="KW-0472">Membrane</keyword>
<feature type="compositionally biased region" description="Low complexity" evidence="1">
    <location>
        <begin position="1"/>
        <end position="18"/>
    </location>
</feature>
<feature type="region of interest" description="Disordered" evidence="1">
    <location>
        <begin position="1"/>
        <end position="24"/>
    </location>
</feature>
<dbReference type="SUPFAM" id="SSF56219">
    <property type="entry name" value="DNase I-like"/>
    <property type="match status" value="1"/>
</dbReference>
<dbReference type="GO" id="GO:0000175">
    <property type="term" value="F:3'-5'-RNA exonuclease activity"/>
    <property type="evidence" value="ECO:0007669"/>
    <property type="project" value="TreeGrafter"/>
</dbReference>
<evidence type="ECO:0000313" key="4">
    <source>
        <dbReference type="EMBL" id="CAI3982731.1"/>
    </source>
</evidence>
<reference evidence="5 6" key="2">
    <citation type="submission" date="2024-05" db="EMBL/GenBank/DDBJ databases">
        <authorList>
            <person name="Chen Y."/>
            <person name="Shah S."/>
            <person name="Dougan E. K."/>
            <person name="Thang M."/>
            <person name="Chan C."/>
        </authorList>
    </citation>
    <scope>NUCLEOTIDE SEQUENCE [LARGE SCALE GENOMIC DNA]</scope>
</reference>
<dbReference type="Proteomes" id="UP001152797">
    <property type="component" value="Unassembled WGS sequence"/>
</dbReference>
<dbReference type="AlphaFoldDB" id="A0A9P1FNT6"/>
<feature type="transmembrane region" description="Helical" evidence="2">
    <location>
        <begin position="474"/>
        <end position="493"/>
    </location>
</feature>
<dbReference type="InterPro" id="IPR002048">
    <property type="entry name" value="EF_hand_dom"/>
</dbReference>
<feature type="transmembrane region" description="Helical" evidence="2">
    <location>
        <begin position="375"/>
        <end position="397"/>
    </location>
</feature>
<dbReference type="Gene3D" id="3.60.10.10">
    <property type="entry name" value="Endonuclease/exonuclease/phosphatase"/>
    <property type="match status" value="2"/>
</dbReference>
<proteinExistence type="predicted"/>
<dbReference type="EMBL" id="CAMXCT020000741">
    <property type="protein sequence ID" value="CAL1136106.1"/>
    <property type="molecule type" value="Genomic_DNA"/>
</dbReference>
<feature type="compositionally biased region" description="Basic and acidic residues" evidence="1">
    <location>
        <begin position="342"/>
        <end position="355"/>
    </location>
</feature>
<dbReference type="InterPro" id="IPR050410">
    <property type="entry name" value="CCR4/nocturin_mRNA_transcr"/>
</dbReference>
<name>A0A9P1FNT6_9DINO</name>
<feature type="transmembrane region" description="Helical" evidence="2">
    <location>
        <begin position="505"/>
        <end position="523"/>
    </location>
</feature>
<dbReference type="PROSITE" id="PS50222">
    <property type="entry name" value="EF_HAND_2"/>
    <property type="match status" value="1"/>
</dbReference>
<dbReference type="SUPFAM" id="SSF47473">
    <property type="entry name" value="EF-hand"/>
    <property type="match status" value="1"/>
</dbReference>
<organism evidence="4">
    <name type="scientific">Cladocopium goreaui</name>
    <dbReference type="NCBI Taxonomy" id="2562237"/>
    <lineage>
        <taxon>Eukaryota</taxon>
        <taxon>Sar</taxon>
        <taxon>Alveolata</taxon>
        <taxon>Dinophyceae</taxon>
        <taxon>Suessiales</taxon>
        <taxon>Symbiodiniaceae</taxon>
        <taxon>Cladocopium</taxon>
    </lineage>
</organism>
<evidence type="ECO:0000256" key="1">
    <source>
        <dbReference type="SAM" id="MobiDB-lite"/>
    </source>
</evidence>
<keyword evidence="6" id="KW-1185">Reference proteome</keyword>
<dbReference type="OrthoDB" id="20105at2759"/>
<keyword evidence="2" id="KW-1133">Transmembrane helix</keyword>
<evidence type="ECO:0000313" key="6">
    <source>
        <dbReference type="Proteomes" id="UP001152797"/>
    </source>
</evidence>
<dbReference type="InterPro" id="IPR036691">
    <property type="entry name" value="Endo/exonu/phosph_ase_sf"/>
</dbReference>
<sequence>ENDAPTSNSSSSKPSVPSGKTVTTAATEGDLSNRVEFLEKLIQQQALQLQQMAKALEGVQKDVRRTVSVMQYNILASYLGKNTQPWFLYGAEIEPEAREKIFKLFNQRGPDGTPKHKWPEYVEGILSPEQIQEVETQDAFFRWESRREKLVNQIVDLDPDVVSLVELDDHAFFGQSLEGEWDSVFRKRPRANSADGCGIFWRRSKFELVASEGFDMIDGNDDKGREKRDRSCLMVLLKWKTAGNNVAPLVVVSTHLAKDPYNKAQTAIRVRQVTQIMATLTSFTGQYQARDSPVILLGDLNARHFGEIRGIARTARDPRFNRACQPVEIHRSCWSSVFGQSDLKDSTHRDPESVSKRRAKGRAKGPSPWTTVTTAYTYVGAAMELLGHILMIVGICWASWKFSTSHDKIVDPFKRCRYYATLSLLPVVLYTTGKHWSQGTHFPLTASRSFQVLVRDWWTVECPEELKGIDLLQWLGNGIFFCYIGSWNFLLLFQRRGDPEVFDFAARLLVPLLIFSCCLRPQMLLAFSFFGIVALGLLLLLSTAGMVMLILLLAWLVVAFEGRASEIKISFTMTRAHDVVSPLFLLQEHVNSLQRVGKKCISSAFAEFDLLGLSLVSEVWQIKGDPIHKWCWFLWHATDVNTGATSVTKARHCRIDVVQYLSSHMEVVDVNPMPKLKDGEVIPNAEHPSDHFPVFVNFMLKDGYEKHRECARAWLECVAGREKVHPLSNEELRDAFEFFDRDRDENIHLQDLEEACFELRTNFHVDVPTLLLECFPDYQISFEDFLRAYEASLRTDRLRAVGDLECAFRYFAGDAQSIHIDTLEAAFREITPVSFSDDEVKDMIGRVSGTAQASVHLHDFCEVVCKATFPNREEREALVASTPKVGRSPPGRMGTKEIGHRLHHLQKAVSGKGLGTQP</sequence>
<gene>
    <name evidence="4" type="ORF">C1SCF055_LOCUS10396</name>
</gene>
<protein>
    <submittedName>
        <fullName evidence="5">Protein angel (Angel 39) (ANG39)</fullName>
    </submittedName>
</protein>
<dbReference type="InterPro" id="IPR005135">
    <property type="entry name" value="Endo/exonuclease/phosphatase"/>
</dbReference>
<dbReference type="GO" id="GO:0005509">
    <property type="term" value="F:calcium ion binding"/>
    <property type="evidence" value="ECO:0007669"/>
    <property type="project" value="InterPro"/>
</dbReference>
<evidence type="ECO:0000313" key="5">
    <source>
        <dbReference type="EMBL" id="CAL4770043.1"/>
    </source>
</evidence>
<evidence type="ECO:0000256" key="2">
    <source>
        <dbReference type="SAM" id="Phobius"/>
    </source>
</evidence>
<feature type="transmembrane region" description="Helical" evidence="2">
    <location>
        <begin position="529"/>
        <end position="558"/>
    </location>
</feature>
<accession>A0A9P1FNT6</accession>
<feature type="non-terminal residue" evidence="4">
    <location>
        <position position="1"/>
    </location>
</feature>
<feature type="domain" description="EF-hand" evidence="3">
    <location>
        <begin position="727"/>
        <end position="762"/>
    </location>
</feature>
<dbReference type="InterPro" id="IPR011992">
    <property type="entry name" value="EF-hand-dom_pair"/>
</dbReference>
<dbReference type="EMBL" id="CAMXCT030000741">
    <property type="protein sequence ID" value="CAL4770043.1"/>
    <property type="molecule type" value="Genomic_DNA"/>
</dbReference>
<comment type="caution">
    <text evidence="4">The sequence shown here is derived from an EMBL/GenBank/DDBJ whole genome shotgun (WGS) entry which is preliminary data.</text>
</comment>
<dbReference type="PANTHER" id="PTHR12121:SF34">
    <property type="entry name" value="PROTEIN ANGEL"/>
    <property type="match status" value="1"/>
</dbReference>
<dbReference type="PANTHER" id="PTHR12121">
    <property type="entry name" value="CARBON CATABOLITE REPRESSOR PROTEIN 4"/>
    <property type="match status" value="1"/>
</dbReference>
<dbReference type="EMBL" id="CAMXCT010000741">
    <property type="protein sequence ID" value="CAI3982731.1"/>
    <property type="molecule type" value="Genomic_DNA"/>
</dbReference>
<dbReference type="Gene3D" id="1.10.238.10">
    <property type="entry name" value="EF-hand"/>
    <property type="match status" value="1"/>
</dbReference>
<evidence type="ECO:0000259" key="3">
    <source>
        <dbReference type="PROSITE" id="PS50222"/>
    </source>
</evidence>
<feature type="region of interest" description="Disordered" evidence="1">
    <location>
        <begin position="342"/>
        <end position="367"/>
    </location>
</feature>